<evidence type="ECO:0000256" key="2">
    <source>
        <dbReference type="ARBA" id="ARBA00022741"/>
    </source>
</evidence>
<dbReference type="SUPFAM" id="SSF52540">
    <property type="entry name" value="P-loop containing nucleoside triphosphate hydrolases"/>
    <property type="match status" value="1"/>
</dbReference>
<dbReference type="NCBIfam" id="TIGR01727">
    <property type="entry name" value="oligo_HPY"/>
    <property type="match status" value="1"/>
</dbReference>
<keyword evidence="1" id="KW-0813">Transport</keyword>
<gene>
    <name evidence="5" type="ORF">DENIS_5188</name>
</gene>
<accession>A0A401G4M8</accession>
<dbReference type="Pfam" id="PF08352">
    <property type="entry name" value="oligo_HPY"/>
    <property type="match status" value="1"/>
</dbReference>
<reference evidence="6" key="2">
    <citation type="submission" date="2019-01" db="EMBL/GenBank/DDBJ databases">
        <title>Genome sequence of Desulfonema ishimotonii strain Tokyo 01.</title>
        <authorList>
            <person name="Fukui M."/>
        </authorList>
    </citation>
    <scope>NUCLEOTIDE SEQUENCE [LARGE SCALE GENOMIC DNA]</scope>
    <source>
        <strain evidence="6">Tokyo 01</strain>
    </source>
</reference>
<dbReference type="GO" id="GO:0005524">
    <property type="term" value="F:ATP binding"/>
    <property type="evidence" value="ECO:0007669"/>
    <property type="project" value="UniProtKB-KW"/>
</dbReference>
<keyword evidence="3 5" id="KW-0067">ATP-binding</keyword>
<organism evidence="5 6">
    <name type="scientific">Desulfonema ishimotonii</name>
    <dbReference type="NCBI Taxonomy" id="45657"/>
    <lineage>
        <taxon>Bacteria</taxon>
        <taxon>Pseudomonadati</taxon>
        <taxon>Thermodesulfobacteriota</taxon>
        <taxon>Desulfobacteria</taxon>
        <taxon>Desulfobacterales</taxon>
        <taxon>Desulfococcaceae</taxon>
        <taxon>Desulfonema</taxon>
    </lineage>
</organism>
<dbReference type="AlphaFoldDB" id="A0A401G4M8"/>
<name>A0A401G4M8_9BACT</name>
<evidence type="ECO:0000256" key="3">
    <source>
        <dbReference type="ARBA" id="ARBA00022840"/>
    </source>
</evidence>
<protein>
    <submittedName>
        <fullName evidence="5">ABC transporter ATP-binding protein</fullName>
    </submittedName>
</protein>
<dbReference type="Gene3D" id="3.40.50.300">
    <property type="entry name" value="P-loop containing nucleotide triphosphate hydrolases"/>
    <property type="match status" value="1"/>
</dbReference>
<feature type="domain" description="Oligopeptide/dipeptide ABC transporter C-terminal" evidence="4">
    <location>
        <begin position="38"/>
        <end position="103"/>
    </location>
</feature>
<reference evidence="6" key="1">
    <citation type="submission" date="2017-11" db="EMBL/GenBank/DDBJ databases">
        <authorList>
            <person name="Watanabe M."/>
            <person name="Kojima H."/>
        </authorList>
    </citation>
    <scope>NUCLEOTIDE SEQUENCE [LARGE SCALE GENOMIC DNA]</scope>
    <source>
        <strain evidence="6">Tokyo 01</strain>
    </source>
</reference>
<evidence type="ECO:0000313" key="5">
    <source>
        <dbReference type="EMBL" id="GBC64170.1"/>
    </source>
</evidence>
<sequence length="124" mass="14220">MIDLQKELDLTYLFITHDISVVKYISDEVAVMYLGEIVEQTDKKTLFENPRHPYTRLLFKSVPDISRPFLSEDGIIKGEIPNPTRLPKGCFFSPRCPLKSRDCEGAHPLLEEKSPGHFARCIKV</sequence>
<dbReference type="InterPro" id="IPR013563">
    <property type="entry name" value="Oligopep_ABC_C"/>
</dbReference>
<evidence type="ECO:0000259" key="4">
    <source>
        <dbReference type="Pfam" id="PF08352"/>
    </source>
</evidence>
<dbReference type="Proteomes" id="UP000288096">
    <property type="component" value="Unassembled WGS sequence"/>
</dbReference>
<dbReference type="InterPro" id="IPR027417">
    <property type="entry name" value="P-loop_NTPase"/>
</dbReference>
<keyword evidence="6" id="KW-1185">Reference proteome</keyword>
<dbReference type="EMBL" id="BEXT01000005">
    <property type="protein sequence ID" value="GBC64170.1"/>
    <property type="molecule type" value="Genomic_DNA"/>
</dbReference>
<dbReference type="GO" id="GO:0015833">
    <property type="term" value="P:peptide transport"/>
    <property type="evidence" value="ECO:0007669"/>
    <property type="project" value="InterPro"/>
</dbReference>
<comment type="caution">
    <text evidence="5">The sequence shown here is derived from an EMBL/GenBank/DDBJ whole genome shotgun (WGS) entry which is preliminary data.</text>
</comment>
<evidence type="ECO:0000313" key="6">
    <source>
        <dbReference type="Proteomes" id="UP000288096"/>
    </source>
</evidence>
<dbReference type="PANTHER" id="PTHR43067:SF3">
    <property type="entry name" value="MALTOSE ABC TRANSPORTER, ATP-BINDING PROTEIN"/>
    <property type="match status" value="1"/>
</dbReference>
<evidence type="ECO:0000256" key="1">
    <source>
        <dbReference type="ARBA" id="ARBA00022448"/>
    </source>
</evidence>
<proteinExistence type="predicted"/>
<dbReference type="PANTHER" id="PTHR43067">
    <property type="entry name" value="OLIGOPEPTIDE/DIPEPTIDE ABC TRANSPORTER, ATPASE SUBUNIT"/>
    <property type="match status" value="1"/>
</dbReference>
<keyword evidence="2" id="KW-0547">Nucleotide-binding</keyword>